<dbReference type="WBParaSite" id="maker-unitig_45233-snap-gene-0.1-mRNA-1">
    <property type="protein sequence ID" value="maker-unitig_45233-snap-gene-0.1-mRNA-1"/>
    <property type="gene ID" value="maker-unitig_45233-snap-gene-0.1"/>
</dbReference>
<feature type="transmembrane region" description="Helical" evidence="1">
    <location>
        <begin position="50"/>
        <end position="68"/>
    </location>
</feature>
<evidence type="ECO:0000256" key="1">
    <source>
        <dbReference type="SAM" id="Phobius"/>
    </source>
</evidence>
<keyword evidence="2" id="KW-1185">Reference proteome</keyword>
<evidence type="ECO:0000313" key="2">
    <source>
        <dbReference type="Proteomes" id="UP000095280"/>
    </source>
</evidence>
<keyword evidence="1" id="KW-1133">Transmembrane helix</keyword>
<feature type="transmembrane region" description="Helical" evidence="1">
    <location>
        <begin position="18"/>
        <end position="38"/>
    </location>
</feature>
<evidence type="ECO:0000313" key="3">
    <source>
        <dbReference type="WBParaSite" id="maker-unitig_45233-snap-gene-0.1-mRNA-1"/>
    </source>
</evidence>
<keyword evidence="1" id="KW-0472">Membrane</keyword>
<organism evidence="2 3">
    <name type="scientific">Macrostomum lignano</name>
    <dbReference type="NCBI Taxonomy" id="282301"/>
    <lineage>
        <taxon>Eukaryota</taxon>
        <taxon>Metazoa</taxon>
        <taxon>Spiralia</taxon>
        <taxon>Lophotrochozoa</taxon>
        <taxon>Platyhelminthes</taxon>
        <taxon>Rhabditophora</taxon>
        <taxon>Macrostomorpha</taxon>
        <taxon>Macrostomida</taxon>
        <taxon>Macrostomidae</taxon>
        <taxon>Macrostomum</taxon>
    </lineage>
</organism>
<dbReference type="Proteomes" id="UP000095280">
    <property type="component" value="Unplaced"/>
</dbReference>
<accession>A0A1I8FSW7</accession>
<sequence length="233" mass="25362">MCCKTALRQRHCARWVELLILAVLIGIEAVLQITLIAIKWSSCDSYISPMPFLMLFMCAFVPTLPGGAGRHYQRHKSRLLQNLLELNRCTVLPMPQKTSGIFGVEERGAMLMTRLGITDPVPYLTDAPFLNFGYRLPAASSCPSSLSARWYLLESGQADGRLIRPTAAHLGPTIPVQVMAAIQDASTGWAAAAPLTAKLARPEARLLAINEATAAAADAASETVGRLDCRYQH</sequence>
<protein>
    <submittedName>
        <fullName evidence="3">YcxB domain-containing protein</fullName>
    </submittedName>
</protein>
<name>A0A1I8FSW7_9PLAT</name>
<reference evidence="3" key="1">
    <citation type="submission" date="2016-11" db="UniProtKB">
        <authorList>
            <consortium name="WormBaseParasite"/>
        </authorList>
    </citation>
    <scope>IDENTIFICATION</scope>
</reference>
<proteinExistence type="predicted"/>
<dbReference type="AlphaFoldDB" id="A0A1I8FSW7"/>
<keyword evidence="1" id="KW-0812">Transmembrane</keyword>